<dbReference type="Pfam" id="PF10604">
    <property type="entry name" value="Polyketide_cyc2"/>
    <property type="match status" value="1"/>
</dbReference>
<dbReference type="CDD" id="cd07822">
    <property type="entry name" value="SRPBCC_4"/>
    <property type="match status" value="1"/>
</dbReference>
<dbReference type="RefSeq" id="WP_073609525.1">
    <property type="nucleotide sequence ID" value="NZ_MRCG01000013.1"/>
</dbReference>
<accession>A0A1U7J283</accession>
<dbReference type="Proteomes" id="UP000185557">
    <property type="component" value="Unassembled WGS sequence"/>
</dbReference>
<evidence type="ECO:0000313" key="2">
    <source>
        <dbReference type="Proteomes" id="UP000185557"/>
    </source>
</evidence>
<comment type="caution">
    <text evidence="1">The sequence shown here is derived from an EMBL/GenBank/DDBJ whole genome shotgun (WGS) entry which is preliminary data.</text>
</comment>
<dbReference type="EMBL" id="MRCG01000013">
    <property type="protein sequence ID" value="OKH46298.1"/>
    <property type="molecule type" value="Genomic_DNA"/>
</dbReference>
<gene>
    <name evidence="1" type="ORF">NIES30_16435</name>
</gene>
<keyword evidence="2" id="KW-1185">Reference proteome</keyword>
<organism evidence="1 2">
    <name type="scientific">Phormidium tenue NIES-30</name>
    <dbReference type="NCBI Taxonomy" id="549789"/>
    <lineage>
        <taxon>Bacteria</taxon>
        <taxon>Bacillati</taxon>
        <taxon>Cyanobacteriota</taxon>
        <taxon>Cyanophyceae</taxon>
        <taxon>Oscillatoriophycideae</taxon>
        <taxon>Oscillatoriales</taxon>
        <taxon>Oscillatoriaceae</taxon>
        <taxon>Phormidium</taxon>
    </lineage>
</organism>
<proteinExistence type="predicted"/>
<dbReference type="InterPro" id="IPR019587">
    <property type="entry name" value="Polyketide_cyclase/dehydratase"/>
</dbReference>
<name>A0A1U7J283_9CYAN</name>
<dbReference type="OrthoDB" id="9810827at2"/>
<dbReference type="AlphaFoldDB" id="A0A1U7J283"/>
<protein>
    <submittedName>
        <fullName evidence="1">Polyketide cyclase/dehydrase and lipid transport</fullName>
    </submittedName>
</protein>
<dbReference type="Gene3D" id="3.30.530.20">
    <property type="match status" value="1"/>
</dbReference>
<dbReference type="SUPFAM" id="SSF55961">
    <property type="entry name" value="Bet v1-like"/>
    <property type="match status" value="1"/>
</dbReference>
<dbReference type="STRING" id="549789.NIES30_16435"/>
<evidence type="ECO:0000313" key="1">
    <source>
        <dbReference type="EMBL" id="OKH46298.1"/>
    </source>
</evidence>
<dbReference type="InterPro" id="IPR023393">
    <property type="entry name" value="START-like_dom_sf"/>
</dbReference>
<sequence>MDINPNAPVSARHQITINAPIETVWQLLTDIDQWPTWNSNISAATLAGPMQPGSTFRWKANGTGIFSTLQAVEPHRYLSWTGKVIGTRAIHTWALEPLGDTVVVTTAESFEGWLVQLTKDMMQSTLDTSLVAWLTDLKRQAEQSRDRS</sequence>
<reference evidence="1 2" key="1">
    <citation type="submission" date="2016-11" db="EMBL/GenBank/DDBJ databases">
        <title>Draft Genome Sequences of Nine Cyanobacterial Strains from Diverse Habitats.</title>
        <authorList>
            <person name="Zhu T."/>
            <person name="Hou S."/>
            <person name="Lu X."/>
            <person name="Hess W.R."/>
        </authorList>
    </citation>
    <scope>NUCLEOTIDE SEQUENCE [LARGE SCALE GENOMIC DNA]</scope>
    <source>
        <strain evidence="1 2">NIES-30</strain>
    </source>
</reference>